<organism evidence="1 2">
    <name type="scientific">Dehalococcoides mccartyi</name>
    <dbReference type="NCBI Taxonomy" id="61435"/>
    <lineage>
        <taxon>Bacteria</taxon>
        <taxon>Bacillati</taxon>
        <taxon>Chloroflexota</taxon>
        <taxon>Dehalococcoidia</taxon>
        <taxon>Dehalococcoidales</taxon>
        <taxon>Dehalococcoidaceae</taxon>
        <taxon>Dehalococcoides</taxon>
    </lineage>
</organism>
<comment type="caution">
    <text evidence="1">The sequence shown here is derived from an EMBL/GenBank/DDBJ whole genome shotgun (WGS) entry which is preliminary data.</text>
</comment>
<dbReference type="AlphaFoldDB" id="A0A0V8M4V8"/>
<dbReference type="Proteomes" id="UP000053577">
    <property type="component" value="Unassembled WGS sequence"/>
</dbReference>
<dbReference type="EMBL" id="JGYD01000010">
    <property type="protein sequence ID" value="KSV18821.1"/>
    <property type="molecule type" value="Genomic_DNA"/>
</dbReference>
<reference evidence="1 2" key="1">
    <citation type="journal article" date="2015" name="Sci. Rep.">
        <title>A comparative genomics and reductive dehalogenase gene transcription study of two chloroethene-respiring bacteria, Dehalococcoides mccartyi strains MB and 11a.</title>
        <authorList>
            <person name="Low A."/>
            <person name="Shen Z."/>
            <person name="Cheng D."/>
            <person name="Rogers M.J."/>
            <person name="Lee P.K."/>
            <person name="He J."/>
        </authorList>
    </citation>
    <scope>NUCLEOTIDE SEQUENCE [LARGE SCALE GENOMIC DNA]</scope>
    <source>
        <strain evidence="1 2">MB</strain>
    </source>
</reference>
<gene>
    <name evidence="1" type="ORF">DA01_02275</name>
</gene>
<dbReference type="InterPro" id="IPR027417">
    <property type="entry name" value="P-loop_NTPase"/>
</dbReference>
<dbReference type="PATRIC" id="fig|61435.5.peg.461"/>
<evidence type="ECO:0000313" key="1">
    <source>
        <dbReference type="EMBL" id="KSV18821.1"/>
    </source>
</evidence>
<proteinExistence type="predicted"/>
<protein>
    <submittedName>
        <fullName evidence="1">Uncharacterized protein</fullName>
    </submittedName>
</protein>
<dbReference type="Gene3D" id="3.40.50.300">
    <property type="entry name" value="P-loop containing nucleotide triphosphate hydrolases"/>
    <property type="match status" value="1"/>
</dbReference>
<dbReference type="OrthoDB" id="2985622at2"/>
<accession>A0A0V8M4V8</accession>
<dbReference type="RefSeq" id="WP_058292234.1">
    <property type="nucleotide sequence ID" value="NZ_JGYD01000010.1"/>
</dbReference>
<name>A0A0V8M4V8_9CHLR</name>
<dbReference type="Gene3D" id="3.30.420.240">
    <property type="match status" value="1"/>
</dbReference>
<sequence length="457" mass="51210">MINKLRPYQQDIAKAVLQSIFNRQGQTFSVEIARQGGKNELSSQLELLLLTLFMFEPKNLVKCAPTFKPQLNISMMRLKDRLNEAGFGDIYQTEGGYIIRLNQARAVFLSAEPSANVVGNTAHLLLEVDEAQDVNQEKYSKEFKPMGATTNVTTVLYGTTWDSSSLLEEIKRQNIEKEHKDGLKRHFRYDWEEVAAHNPAYLAYALSEKDRLGENHPLFLTQYRLLPISGGGGMFSSEQLGLLKGSHPCQLYPENGKVYVAGLDLAGEDVQSAADLPTAVNPRRDSSVLTIAELDYTFAKAPFNLPQVRLVCHYSWQGARHALLYEKLVELLGKVWKCRKVAVDATGLGQPVASFLRESLGSRILPFVFQPSSKSRLGFNLLSAVNSGRLKMYASNGSAEYALFWQEMELARADYRQSQQMNFYVETARGHDDYLMSLALCLEAAEAYHPRSAKGSS</sequence>
<evidence type="ECO:0000313" key="2">
    <source>
        <dbReference type="Proteomes" id="UP000053577"/>
    </source>
</evidence>